<dbReference type="SUPFAM" id="SSF52743">
    <property type="entry name" value="Subtilisin-like"/>
    <property type="match status" value="1"/>
</dbReference>
<accession>A0ABQ8KAH2</accession>
<evidence type="ECO:0000256" key="1">
    <source>
        <dbReference type="PROSITE-ProRule" id="PRU01032"/>
    </source>
</evidence>
<dbReference type="InterPro" id="IPR050819">
    <property type="entry name" value="Tripeptidyl-peptidase_I"/>
</dbReference>
<dbReference type="RefSeq" id="XP_047777042.1">
    <property type="nucleotide sequence ID" value="XM_047920793.1"/>
</dbReference>
<reference evidence="3 4" key="1">
    <citation type="journal article" date="2021" name="Environ. Microbiol.">
        <title>Gene family expansions and transcriptome signatures uncover fungal adaptations to wood decay.</title>
        <authorList>
            <person name="Hage H."/>
            <person name="Miyauchi S."/>
            <person name="Viragh M."/>
            <person name="Drula E."/>
            <person name="Min B."/>
            <person name="Chaduli D."/>
            <person name="Navarro D."/>
            <person name="Favel A."/>
            <person name="Norest M."/>
            <person name="Lesage-Meessen L."/>
            <person name="Balint B."/>
            <person name="Merenyi Z."/>
            <person name="de Eugenio L."/>
            <person name="Morin E."/>
            <person name="Martinez A.T."/>
            <person name="Baldrian P."/>
            <person name="Stursova M."/>
            <person name="Martinez M.J."/>
            <person name="Novotny C."/>
            <person name="Magnuson J.K."/>
            <person name="Spatafora J.W."/>
            <person name="Maurice S."/>
            <person name="Pangilinan J."/>
            <person name="Andreopoulos W."/>
            <person name="LaButti K."/>
            <person name="Hundley H."/>
            <person name="Na H."/>
            <person name="Kuo A."/>
            <person name="Barry K."/>
            <person name="Lipzen A."/>
            <person name="Henrissat B."/>
            <person name="Riley R."/>
            <person name="Ahrendt S."/>
            <person name="Nagy L.G."/>
            <person name="Grigoriev I.V."/>
            <person name="Martin F."/>
            <person name="Rosso M.N."/>
        </authorList>
    </citation>
    <scope>NUCLEOTIDE SEQUENCE [LARGE SCALE GENOMIC DNA]</scope>
    <source>
        <strain evidence="3 4">CIRM-BRFM 1785</strain>
    </source>
</reference>
<sequence>LGARGVSLLYASGDGGVSGNQASSNFRTEFVSVFPTSCPYFVLLPLTSSDVTTVGATTEQPTEIGASFSGGGSSNCFAQSAYQSAAIASYLSALGSNSSGLLNATGRAYPDVSAYGTRYDIKSSAVSLIVSGTSCSTSTPTFAVIVTLLNDQLLSAGKSILGFLNPRLCSTAAGMGVLNDVVGENNLACSGGTTGFYAAQGWDPVTGLGTPNFAILASAAGL</sequence>
<dbReference type="PANTHER" id="PTHR14218:SF15">
    <property type="entry name" value="TRIPEPTIDYL-PEPTIDASE 1"/>
    <property type="match status" value="1"/>
</dbReference>
<evidence type="ECO:0000313" key="4">
    <source>
        <dbReference type="Proteomes" id="UP000814176"/>
    </source>
</evidence>
<dbReference type="EMBL" id="JADCUA010000015">
    <property type="protein sequence ID" value="KAH9834511.1"/>
    <property type="molecule type" value="Genomic_DNA"/>
</dbReference>
<gene>
    <name evidence="3" type="ORF">C8Q71DRAFT_711179</name>
</gene>
<evidence type="ECO:0000313" key="3">
    <source>
        <dbReference type="EMBL" id="KAH9834511.1"/>
    </source>
</evidence>
<feature type="domain" description="Peptidase S53" evidence="2">
    <location>
        <begin position="1"/>
        <end position="222"/>
    </location>
</feature>
<feature type="binding site" evidence="1">
    <location>
        <position position="181"/>
    </location>
    <ligand>
        <name>Ca(2+)</name>
        <dbReference type="ChEBI" id="CHEBI:29108"/>
    </ligand>
</feature>
<evidence type="ECO:0000259" key="2">
    <source>
        <dbReference type="PROSITE" id="PS51695"/>
    </source>
</evidence>
<feature type="binding site" evidence="1">
    <location>
        <position position="180"/>
    </location>
    <ligand>
        <name>Ca(2+)</name>
        <dbReference type="ChEBI" id="CHEBI:29108"/>
    </ligand>
</feature>
<dbReference type="GeneID" id="72001525"/>
<comment type="cofactor">
    <cofactor evidence="1">
        <name>Ca(2+)</name>
        <dbReference type="ChEBI" id="CHEBI:29108"/>
    </cofactor>
    <text evidence="1">Binds 1 Ca(2+) ion per subunit.</text>
</comment>
<organism evidence="3 4">
    <name type="scientific">Rhodofomes roseus</name>
    <dbReference type="NCBI Taxonomy" id="34475"/>
    <lineage>
        <taxon>Eukaryota</taxon>
        <taxon>Fungi</taxon>
        <taxon>Dikarya</taxon>
        <taxon>Basidiomycota</taxon>
        <taxon>Agaricomycotina</taxon>
        <taxon>Agaricomycetes</taxon>
        <taxon>Polyporales</taxon>
        <taxon>Rhodofomes</taxon>
    </lineage>
</organism>
<protein>
    <submittedName>
        <fullName evidence="3">Peptidase S8/S53 domain-containing protein</fullName>
    </submittedName>
</protein>
<feature type="binding site" evidence="1">
    <location>
        <position position="201"/>
    </location>
    <ligand>
        <name>Ca(2+)</name>
        <dbReference type="ChEBI" id="CHEBI:29108"/>
    </ligand>
</feature>
<keyword evidence="4" id="KW-1185">Reference proteome</keyword>
<dbReference type="Gene3D" id="3.40.50.200">
    <property type="entry name" value="Peptidase S8/S53 domain"/>
    <property type="match status" value="1"/>
</dbReference>
<feature type="binding site" evidence="1">
    <location>
        <position position="203"/>
    </location>
    <ligand>
        <name>Ca(2+)</name>
        <dbReference type="ChEBI" id="CHEBI:29108"/>
    </ligand>
</feature>
<dbReference type="InterPro" id="IPR030400">
    <property type="entry name" value="Sedolisin_dom"/>
</dbReference>
<proteinExistence type="predicted"/>
<dbReference type="PANTHER" id="PTHR14218">
    <property type="entry name" value="PROTEASE S8 TRIPEPTIDYL PEPTIDASE I CLN2"/>
    <property type="match status" value="1"/>
</dbReference>
<keyword evidence="1" id="KW-0106">Calcium</keyword>
<name>A0ABQ8KAH2_9APHY</name>
<dbReference type="Proteomes" id="UP000814176">
    <property type="component" value="Unassembled WGS sequence"/>
</dbReference>
<comment type="caution">
    <text evidence="1">Lacks conserved residue(s) required for the propagation of feature annotation.</text>
</comment>
<dbReference type="InterPro" id="IPR036852">
    <property type="entry name" value="Peptidase_S8/S53_dom_sf"/>
</dbReference>
<dbReference type="PROSITE" id="PS51695">
    <property type="entry name" value="SEDOLISIN"/>
    <property type="match status" value="1"/>
</dbReference>
<feature type="non-terminal residue" evidence="3">
    <location>
        <position position="1"/>
    </location>
</feature>
<comment type="caution">
    <text evidence="3">The sequence shown here is derived from an EMBL/GenBank/DDBJ whole genome shotgun (WGS) entry which is preliminary data.</text>
</comment>
<keyword evidence="1" id="KW-0479">Metal-binding</keyword>